<dbReference type="EMBL" id="HG792015">
    <property type="protein sequence ID" value="CDM28306.1"/>
    <property type="molecule type" value="Genomic_DNA"/>
</dbReference>
<reference evidence="1" key="1">
    <citation type="journal article" date="2014" name="Nat. Commun.">
        <title>Multiple recent horizontal transfers of a large genomic region in cheese making fungi.</title>
        <authorList>
            <person name="Cheeseman K."/>
            <person name="Ropars J."/>
            <person name="Renault P."/>
            <person name="Dupont J."/>
            <person name="Gouzy J."/>
            <person name="Branca A."/>
            <person name="Abraham A.L."/>
            <person name="Ceppi M."/>
            <person name="Conseiller E."/>
            <person name="Debuchy R."/>
            <person name="Malagnac F."/>
            <person name="Goarin A."/>
            <person name="Silar P."/>
            <person name="Lacoste S."/>
            <person name="Sallet E."/>
            <person name="Bensimon A."/>
            <person name="Giraud T."/>
            <person name="Brygoo Y."/>
        </authorList>
    </citation>
    <scope>NUCLEOTIDE SEQUENCE [LARGE SCALE GENOMIC DNA]</scope>
    <source>
        <strain evidence="1">FM164</strain>
    </source>
</reference>
<sequence length="241" mass="27508">MDPLPQDKTPSRQIRADITEMAAKALVDKNIPLVEWGSQIQYRCGYPLILRLVEWAVPDALLSLASQTLSDRGIPCIPPSAEATAIYGQWERAGFVHSLDPVRSHRIFLYPLSLLDLTLQDTVEVTSTFDHTLRVLTPKPRMYMISLIRHLLNHPIGDSSRYHVESDLVGFISSYIFHDPPLNTKNDEVDDESEEDFQKRVEEAVRNIKTRDWGSTEEKYLTIAERVVRDCRSISQLSSCE</sequence>
<evidence type="ECO:0000313" key="1">
    <source>
        <dbReference type="EMBL" id="CDM28306.1"/>
    </source>
</evidence>
<keyword evidence="2" id="KW-1185">Reference proteome</keyword>
<accession>W6PX09</accession>
<dbReference type="Proteomes" id="UP000030686">
    <property type="component" value="Unassembled WGS sequence"/>
</dbReference>
<name>W6PX09_PENRF</name>
<evidence type="ECO:0000313" key="2">
    <source>
        <dbReference type="Proteomes" id="UP000030686"/>
    </source>
</evidence>
<organism evidence="1 2">
    <name type="scientific">Penicillium roqueforti (strain FM164)</name>
    <dbReference type="NCBI Taxonomy" id="1365484"/>
    <lineage>
        <taxon>Eukaryota</taxon>
        <taxon>Fungi</taxon>
        <taxon>Dikarya</taxon>
        <taxon>Ascomycota</taxon>
        <taxon>Pezizomycotina</taxon>
        <taxon>Eurotiomycetes</taxon>
        <taxon>Eurotiomycetidae</taxon>
        <taxon>Eurotiales</taxon>
        <taxon>Aspergillaceae</taxon>
        <taxon>Penicillium</taxon>
    </lineage>
</organism>
<dbReference type="OrthoDB" id="4202165at2759"/>
<gene>
    <name evidence="1" type="ORF">PROQFM164_S01g002117</name>
</gene>
<dbReference type="OMA" id="VAYNGEW"/>
<proteinExistence type="predicted"/>
<protein>
    <submittedName>
        <fullName evidence="1">Genomic scaffold, ProqFM164S01</fullName>
    </submittedName>
</protein>
<dbReference type="AlphaFoldDB" id="W6PX09"/>